<dbReference type="Gene3D" id="1.10.260.40">
    <property type="entry name" value="lambda repressor-like DNA-binding domains"/>
    <property type="match status" value="1"/>
</dbReference>
<dbReference type="PROSITE" id="PS50943">
    <property type="entry name" value="HTH_CROC1"/>
    <property type="match status" value="1"/>
</dbReference>
<dbReference type="Pfam" id="PF01381">
    <property type="entry name" value="HTH_3"/>
    <property type="match status" value="1"/>
</dbReference>
<dbReference type="Proteomes" id="UP000283727">
    <property type="component" value="Unassembled WGS sequence"/>
</dbReference>
<dbReference type="InterPro" id="IPR001387">
    <property type="entry name" value="Cro/C1-type_HTH"/>
</dbReference>
<reference evidence="4 6" key="2">
    <citation type="submission" date="2018-08" db="EMBL/GenBank/DDBJ databases">
        <title>A genome reference for cultivated species of the human gut microbiota.</title>
        <authorList>
            <person name="Zou Y."/>
            <person name="Xue W."/>
            <person name="Luo G."/>
        </authorList>
    </citation>
    <scope>NUCLEOTIDE SEQUENCE [LARGE SCALE GENOMIC DNA]</scope>
    <source>
        <strain evidence="4 6">AM12-10</strain>
    </source>
</reference>
<dbReference type="GO" id="GO:0003677">
    <property type="term" value="F:DNA binding"/>
    <property type="evidence" value="ECO:0007669"/>
    <property type="project" value="UniProtKB-KW"/>
</dbReference>
<organism evidence="2 5">
    <name type="scientific">Bifidobacterium bifidum</name>
    <dbReference type="NCBI Taxonomy" id="1681"/>
    <lineage>
        <taxon>Bacteria</taxon>
        <taxon>Bacillati</taxon>
        <taxon>Actinomycetota</taxon>
        <taxon>Actinomycetes</taxon>
        <taxon>Bifidobacteriales</taxon>
        <taxon>Bifidobacteriaceae</taxon>
        <taxon>Bifidobacterium</taxon>
    </lineage>
</organism>
<dbReference type="EMBL" id="JAAJBJ010000003">
    <property type="protein sequence ID" value="NGG36197.1"/>
    <property type="molecule type" value="Genomic_DNA"/>
</dbReference>
<evidence type="ECO:0000313" key="7">
    <source>
        <dbReference type="Proteomes" id="UP000488776"/>
    </source>
</evidence>
<dbReference type="EMBL" id="QRLR01000001">
    <property type="protein sequence ID" value="RHJ24993.1"/>
    <property type="molecule type" value="Genomic_DNA"/>
</dbReference>
<evidence type="ECO:0000313" key="6">
    <source>
        <dbReference type="Proteomes" id="UP000283727"/>
    </source>
</evidence>
<evidence type="ECO:0000313" key="4">
    <source>
        <dbReference type="EMBL" id="RHJ24993.1"/>
    </source>
</evidence>
<evidence type="ECO:0000313" key="2">
    <source>
        <dbReference type="EMBL" id="KWZ82669.1"/>
    </source>
</evidence>
<feature type="domain" description="HTH cro/C1-type" evidence="1">
    <location>
        <begin position="55"/>
        <end position="95"/>
    </location>
</feature>
<dbReference type="GeneID" id="93092756"/>
<dbReference type="PATRIC" id="fig|1681.23.peg.1751"/>
<dbReference type="Proteomes" id="UP000070092">
    <property type="component" value="Unassembled WGS sequence"/>
</dbReference>
<keyword evidence="2" id="KW-0238">DNA-binding</keyword>
<dbReference type="SMART" id="SM00530">
    <property type="entry name" value="HTH_XRE"/>
    <property type="match status" value="1"/>
</dbReference>
<accession>A0A0E2ZUC3</accession>
<proteinExistence type="predicted"/>
<dbReference type="CDD" id="cd00093">
    <property type="entry name" value="HTH_XRE"/>
    <property type="match status" value="1"/>
</dbReference>
<gene>
    <name evidence="4" type="ORF">DW137_02860</name>
    <name evidence="3" type="ORF">G5T23_03920</name>
    <name evidence="2" type="ORF">HMPREF3196_00219</name>
</gene>
<sequence length="146" mass="16790">MADTPEEHLTEELLDRLLHSAKIETYLDEEHITDRALPDYLNELLDRSGIKRNPLAEKTGMNQTFIYDIFAGKSRPGRNNAIRLAFGLGCDLRETQRLLRLAGVSELYCKQRRDAIIIWCIQNGRDLPATDDELYRMGEDTLVPKD</sequence>
<reference evidence="3 7" key="3">
    <citation type="submission" date="2020-02" db="EMBL/GenBank/DDBJ databases">
        <title>Antibiotic susceptibility profiles of lactic acid bacteria isolated from the human vagina and genetic basis of atypical resistances.</title>
        <authorList>
            <person name="Sirichoat A."/>
            <person name="Florez A.B."/>
            <person name="Vazquez L."/>
            <person name="Buppasiri P."/>
            <person name="Panya M."/>
            <person name="Lulitanond V."/>
            <person name="Mayo B."/>
        </authorList>
    </citation>
    <scope>NUCLEOTIDE SEQUENCE [LARGE SCALE GENOMIC DNA]</scope>
    <source>
        <strain evidence="3 7">VA07-1AN</strain>
    </source>
</reference>
<protein>
    <submittedName>
        <fullName evidence="2">DNA-binding helix-turn-helix protein</fullName>
    </submittedName>
    <submittedName>
        <fullName evidence="3">Helix-turn-helix transcriptional regulator</fullName>
    </submittedName>
    <submittedName>
        <fullName evidence="4">XRE family transcriptional regulator</fullName>
    </submittedName>
</protein>
<dbReference type="AlphaFoldDB" id="A0A0E2ZUC3"/>
<dbReference type="Proteomes" id="UP000488776">
    <property type="component" value="Unassembled WGS sequence"/>
</dbReference>
<dbReference type="EMBL" id="LRPO01000006">
    <property type="protein sequence ID" value="KWZ82669.1"/>
    <property type="molecule type" value="Genomic_DNA"/>
</dbReference>
<evidence type="ECO:0000259" key="1">
    <source>
        <dbReference type="PROSITE" id="PS50943"/>
    </source>
</evidence>
<reference evidence="2 5" key="1">
    <citation type="submission" date="2016-01" db="EMBL/GenBank/DDBJ databases">
        <authorList>
            <person name="Oliw E.H."/>
        </authorList>
    </citation>
    <scope>NUCLEOTIDE SEQUENCE [LARGE SCALE GENOMIC DNA]</scope>
    <source>
        <strain evidence="2 5">MJR8628B</strain>
    </source>
</reference>
<comment type="caution">
    <text evidence="2">The sequence shown here is derived from an EMBL/GenBank/DDBJ whole genome shotgun (WGS) entry which is preliminary data.</text>
</comment>
<evidence type="ECO:0000313" key="3">
    <source>
        <dbReference type="EMBL" id="NGG36197.1"/>
    </source>
</evidence>
<dbReference type="InterPro" id="IPR010982">
    <property type="entry name" value="Lambda_DNA-bd_dom_sf"/>
</dbReference>
<name>A0A0E2ZUC3_BIFBI</name>
<evidence type="ECO:0000313" key="5">
    <source>
        <dbReference type="Proteomes" id="UP000070092"/>
    </source>
</evidence>
<dbReference type="SUPFAM" id="SSF47413">
    <property type="entry name" value="lambda repressor-like DNA-binding domains"/>
    <property type="match status" value="1"/>
</dbReference>
<dbReference type="RefSeq" id="WP_003817229.1">
    <property type="nucleotide sequence ID" value="NZ_AP018132.1"/>
</dbReference>